<sequence length="138" mass="16351">MDPSFHTLFIVNRQYALIFECSCSLKLKDKQERLTTQSLAYGSLDLITDMFWQKETNYLGVVDRFCQFVVSAFVAYSGVMFLLVHYDRPDDWSKSFLTDVFELYSRVSLNPFFDFEDYIHSKDFMENMKQLCRKHCGP</sequence>
<keyword evidence="3" id="KW-0931">ER-Golgi transport</keyword>
<dbReference type="Gene3D" id="3.30.450.70">
    <property type="match status" value="1"/>
</dbReference>
<keyword evidence="4" id="KW-1185">Reference proteome</keyword>
<keyword evidence="3" id="KW-0813">Transport</keyword>
<dbReference type="KEGG" id="osn:115227726"/>
<dbReference type="PANTHER" id="PTHR12403">
    <property type="entry name" value="TRAFFICKING PROTEIN PARTICLE COMPLEX SUBUNIT 2"/>
    <property type="match status" value="1"/>
</dbReference>
<dbReference type="Pfam" id="PF04628">
    <property type="entry name" value="Sedlin_N"/>
    <property type="match status" value="1"/>
</dbReference>
<dbReference type="InterPro" id="IPR011012">
    <property type="entry name" value="Longin-like_dom_sf"/>
</dbReference>
<dbReference type="SUPFAM" id="SSF64356">
    <property type="entry name" value="SNARE-like"/>
    <property type="match status" value="1"/>
</dbReference>
<evidence type="ECO:0000313" key="5">
    <source>
        <dbReference type="RefSeq" id="XP_029654330.1"/>
    </source>
</evidence>
<evidence type="ECO:0000313" key="4">
    <source>
        <dbReference type="Proteomes" id="UP000515154"/>
    </source>
</evidence>
<evidence type="ECO:0000256" key="1">
    <source>
        <dbReference type="ARBA" id="ARBA00004556"/>
    </source>
</evidence>
<reference evidence="5" key="1">
    <citation type="submission" date="2025-08" db="UniProtKB">
        <authorList>
            <consortium name="RefSeq"/>
        </authorList>
    </citation>
    <scope>IDENTIFICATION</scope>
</reference>
<organism evidence="4 5">
    <name type="scientific">Octopus sinensis</name>
    <name type="common">East Asian common octopus</name>
    <dbReference type="NCBI Taxonomy" id="2607531"/>
    <lineage>
        <taxon>Eukaryota</taxon>
        <taxon>Metazoa</taxon>
        <taxon>Spiralia</taxon>
        <taxon>Lophotrochozoa</taxon>
        <taxon>Mollusca</taxon>
        <taxon>Cephalopoda</taxon>
        <taxon>Coleoidea</taxon>
        <taxon>Octopodiformes</taxon>
        <taxon>Octopoda</taxon>
        <taxon>Incirrata</taxon>
        <taxon>Octopodidae</taxon>
        <taxon>Octopus</taxon>
    </lineage>
</organism>
<name>A0A6P7TWM4_9MOLL</name>
<evidence type="ECO:0000256" key="2">
    <source>
        <dbReference type="ARBA" id="ARBA00006626"/>
    </source>
</evidence>
<dbReference type="RefSeq" id="XP_029654330.1">
    <property type="nucleotide sequence ID" value="XM_029798470.1"/>
</dbReference>
<accession>A0A6P7TWM4</accession>
<comment type="subcellular location">
    <subcellularLocation>
        <location evidence="1">Cytoplasm</location>
        <location evidence="1">Perinuclear region</location>
    </subcellularLocation>
</comment>
<protein>
    <submittedName>
        <fullName evidence="5">Trafficking protein particle complex subunit 2-like</fullName>
    </submittedName>
</protein>
<dbReference type="InterPro" id="IPR006722">
    <property type="entry name" value="Sedlin"/>
</dbReference>
<comment type="similarity">
    <text evidence="2">Belongs to the TRAPP small subunits family. Sedlin subfamily.</text>
</comment>
<dbReference type="AlphaFoldDB" id="A0A6P7TWM4"/>
<evidence type="ECO:0000256" key="3">
    <source>
        <dbReference type="ARBA" id="ARBA00022892"/>
    </source>
</evidence>
<dbReference type="GO" id="GO:0048471">
    <property type="term" value="C:perinuclear region of cytoplasm"/>
    <property type="evidence" value="ECO:0007669"/>
    <property type="project" value="UniProtKB-SubCell"/>
</dbReference>
<proteinExistence type="inferred from homology"/>
<gene>
    <name evidence="5" type="primary">LOC115227726</name>
</gene>
<dbReference type="CDD" id="cd14825">
    <property type="entry name" value="TRAPPC2_sedlin"/>
    <property type="match status" value="1"/>
</dbReference>
<dbReference type="GO" id="GO:0006888">
    <property type="term" value="P:endoplasmic reticulum to Golgi vesicle-mediated transport"/>
    <property type="evidence" value="ECO:0007669"/>
    <property type="project" value="InterPro"/>
</dbReference>
<dbReference type="Proteomes" id="UP000515154">
    <property type="component" value="Unplaced"/>
</dbReference>